<sequence length="127" mass="13608">MLLVAMRLNPRGNYAFQGCHPRLLHSVGLKIGVLQAGASAAEDLFTAQELVSPEVLEVVGLIPTTAGMPELEAHMVDTEDVVEVFLVAVVLETLLAVEVVRLAIGEQVLEQFGEEGQEEEALVEATS</sequence>
<dbReference type="Proteomes" id="UP001190700">
    <property type="component" value="Unassembled WGS sequence"/>
</dbReference>
<gene>
    <name evidence="1" type="ORF">CYMTET_21910</name>
</gene>
<evidence type="ECO:0000313" key="2">
    <source>
        <dbReference type="Proteomes" id="UP001190700"/>
    </source>
</evidence>
<keyword evidence="2" id="KW-1185">Reference proteome</keyword>
<accession>A0AAE0L2T8</accession>
<organism evidence="1 2">
    <name type="scientific">Cymbomonas tetramitiformis</name>
    <dbReference type="NCBI Taxonomy" id="36881"/>
    <lineage>
        <taxon>Eukaryota</taxon>
        <taxon>Viridiplantae</taxon>
        <taxon>Chlorophyta</taxon>
        <taxon>Pyramimonadophyceae</taxon>
        <taxon>Pyramimonadales</taxon>
        <taxon>Pyramimonadaceae</taxon>
        <taxon>Cymbomonas</taxon>
    </lineage>
</organism>
<name>A0AAE0L2T8_9CHLO</name>
<dbReference type="AlphaFoldDB" id="A0AAE0L2T8"/>
<proteinExistence type="predicted"/>
<protein>
    <submittedName>
        <fullName evidence="1">Uncharacterized protein</fullName>
    </submittedName>
</protein>
<evidence type="ECO:0000313" key="1">
    <source>
        <dbReference type="EMBL" id="KAK3269660.1"/>
    </source>
</evidence>
<comment type="caution">
    <text evidence="1">The sequence shown here is derived from an EMBL/GenBank/DDBJ whole genome shotgun (WGS) entry which is preliminary data.</text>
</comment>
<reference evidence="1 2" key="1">
    <citation type="journal article" date="2015" name="Genome Biol. Evol.">
        <title>Comparative Genomics of a Bacterivorous Green Alga Reveals Evolutionary Causalities and Consequences of Phago-Mixotrophic Mode of Nutrition.</title>
        <authorList>
            <person name="Burns J.A."/>
            <person name="Paasch A."/>
            <person name="Narechania A."/>
            <person name="Kim E."/>
        </authorList>
    </citation>
    <scope>NUCLEOTIDE SEQUENCE [LARGE SCALE GENOMIC DNA]</scope>
    <source>
        <strain evidence="1 2">PLY_AMNH</strain>
    </source>
</reference>
<dbReference type="EMBL" id="LGRX02010813">
    <property type="protein sequence ID" value="KAK3269660.1"/>
    <property type="molecule type" value="Genomic_DNA"/>
</dbReference>